<dbReference type="Gene3D" id="3.30.420.10">
    <property type="entry name" value="Ribonuclease H-like superfamily/Ribonuclease H"/>
    <property type="match status" value="1"/>
</dbReference>
<dbReference type="SUPFAM" id="SSF53098">
    <property type="entry name" value="Ribonuclease H-like"/>
    <property type="match status" value="1"/>
</dbReference>
<evidence type="ECO:0000313" key="2">
    <source>
        <dbReference type="Proteomes" id="UP000035680"/>
    </source>
</evidence>
<dbReference type="STRING" id="75913.A0A0K0FFF8"/>
<dbReference type="AlphaFoldDB" id="A0A0K0FFF8"/>
<reference evidence="3" key="2">
    <citation type="submission" date="2015-08" db="UniProtKB">
        <authorList>
            <consortium name="WormBaseParasite"/>
        </authorList>
    </citation>
    <scope>IDENTIFICATION</scope>
</reference>
<evidence type="ECO:0000259" key="1">
    <source>
        <dbReference type="PROSITE" id="PS50994"/>
    </source>
</evidence>
<accession>A0A0K0FFF8</accession>
<dbReference type="InterPro" id="IPR036397">
    <property type="entry name" value="RNaseH_sf"/>
</dbReference>
<dbReference type="PROSITE" id="PS50994">
    <property type="entry name" value="INTEGRASE"/>
    <property type="match status" value="1"/>
</dbReference>
<dbReference type="GO" id="GO:0015074">
    <property type="term" value="P:DNA integration"/>
    <property type="evidence" value="ECO:0007669"/>
    <property type="project" value="InterPro"/>
</dbReference>
<name>A0A0K0FFF8_STRVS</name>
<evidence type="ECO:0000313" key="3">
    <source>
        <dbReference type="WBParaSite" id="SVE_0760000.1"/>
    </source>
</evidence>
<dbReference type="InterPro" id="IPR012337">
    <property type="entry name" value="RNaseH-like_sf"/>
</dbReference>
<dbReference type="PANTHER" id="PTHR37984">
    <property type="entry name" value="PROTEIN CBG26694"/>
    <property type="match status" value="1"/>
</dbReference>
<dbReference type="PANTHER" id="PTHR37984:SF15">
    <property type="entry name" value="INTEGRASE CATALYTIC DOMAIN-CONTAINING PROTEIN"/>
    <property type="match status" value="1"/>
</dbReference>
<organism evidence="2 3">
    <name type="scientific">Strongyloides venezuelensis</name>
    <name type="common">Threadworm</name>
    <dbReference type="NCBI Taxonomy" id="75913"/>
    <lineage>
        <taxon>Eukaryota</taxon>
        <taxon>Metazoa</taxon>
        <taxon>Ecdysozoa</taxon>
        <taxon>Nematoda</taxon>
        <taxon>Chromadorea</taxon>
        <taxon>Rhabditida</taxon>
        <taxon>Tylenchina</taxon>
        <taxon>Panagrolaimomorpha</taxon>
        <taxon>Strongyloidoidea</taxon>
        <taxon>Strongyloididae</taxon>
        <taxon>Strongyloides</taxon>
    </lineage>
</organism>
<dbReference type="InterPro" id="IPR050951">
    <property type="entry name" value="Retrovirus_Pol_polyprotein"/>
</dbReference>
<dbReference type="WBParaSite" id="SVE_0760000.1">
    <property type="protein sequence ID" value="SVE_0760000.1"/>
    <property type="gene ID" value="SVE_0760000"/>
</dbReference>
<proteinExistence type="predicted"/>
<dbReference type="InterPro" id="IPR001584">
    <property type="entry name" value="Integrase_cat-core"/>
</dbReference>
<sequence length="258" mass="30014">MSDCIEDVKFNTVARACVKLFNLFGRPKHMRTDNATYLTTVFMEDLCKQLSIHHSLSTPYEHRGNTHCERGLKTLEAIICKIRDEDKNLPWSSFVQHAVYFYNVSDCDFTGYSPYQLFFGTRPTLSFELADEITPGLVEKNYQITEIKYQTRLAYNCAYSTLLAKRLKANEKYNNQVKEKQPLFKKNDKILVKKPLPNGKLDYYYDGPFVVTNADNFIVYYKKPRYKKEFRAHCCMVKLFHEPKDTVGDVISQGGVSK</sequence>
<dbReference type="GO" id="GO:0003676">
    <property type="term" value="F:nucleic acid binding"/>
    <property type="evidence" value="ECO:0007669"/>
    <property type="project" value="InterPro"/>
</dbReference>
<keyword evidence="2" id="KW-1185">Reference proteome</keyword>
<dbReference type="Proteomes" id="UP000035680">
    <property type="component" value="Unassembled WGS sequence"/>
</dbReference>
<reference evidence="2" key="1">
    <citation type="submission" date="2014-07" db="EMBL/GenBank/DDBJ databases">
        <authorList>
            <person name="Martin A.A"/>
            <person name="De Silva N."/>
        </authorList>
    </citation>
    <scope>NUCLEOTIDE SEQUENCE</scope>
</reference>
<feature type="domain" description="Integrase catalytic" evidence="1">
    <location>
        <begin position="1"/>
        <end position="122"/>
    </location>
</feature>
<protein>
    <submittedName>
        <fullName evidence="3">Integrase catalytic domain-containing protein</fullName>
    </submittedName>
</protein>